<dbReference type="Proteomes" id="UP000186609">
    <property type="component" value="Chromosome"/>
</dbReference>
<evidence type="ECO:0000313" key="4">
    <source>
        <dbReference type="Proteomes" id="UP000186609"/>
    </source>
</evidence>
<evidence type="ECO:0000313" key="3">
    <source>
        <dbReference type="EMBL" id="APW38293.1"/>
    </source>
</evidence>
<feature type="chain" id="PRO_5012862710" description="DUF3304 domain-containing protein" evidence="2">
    <location>
        <begin position="22"/>
        <end position="186"/>
    </location>
</feature>
<name>A0A1P8JX20_9BURK</name>
<evidence type="ECO:0000256" key="1">
    <source>
        <dbReference type="SAM" id="MobiDB-lite"/>
    </source>
</evidence>
<keyword evidence="4" id="KW-1185">Reference proteome</keyword>
<organism evidence="3 4">
    <name type="scientific">Rhodoferax koreensis</name>
    <dbReference type="NCBI Taxonomy" id="1842727"/>
    <lineage>
        <taxon>Bacteria</taxon>
        <taxon>Pseudomonadati</taxon>
        <taxon>Pseudomonadota</taxon>
        <taxon>Betaproteobacteria</taxon>
        <taxon>Burkholderiales</taxon>
        <taxon>Comamonadaceae</taxon>
        <taxon>Rhodoferax</taxon>
    </lineage>
</organism>
<dbReference type="Pfam" id="PF11745">
    <property type="entry name" value="DUF3304"/>
    <property type="match status" value="1"/>
</dbReference>
<sequence>MRKFRDLARRALLAVAAVVLATACSTGSEDLVPDKDKIGISISAVGHYGSMIGIPEFYLDGHWGGNAMGWGGGGGGMCCMLLPRKITKPVMVKVTWTTNRSNVGEARQHEETVPVNFAVPPGDSAGLFVHFLPGHHVELWVTPGYPEGSKYPGPKFPRRPAPAYSPLPDEKPQPAITGKQPGGATP</sequence>
<evidence type="ECO:0008006" key="5">
    <source>
        <dbReference type="Google" id="ProtNLM"/>
    </source>
</evidence>
<gene>
    <name evidence="3" type="ORF">RD110_14755</name>
</gene>
<dbReference type="InterPro" id="IPR021733">
    <property type="entry name" value="DUF3304"/>
</dbReference>
<dbReference type="STRING" id="1842727.RD110_14755"/>
<dbReference type="KEGG" id="rhy:RD110_14755"/>
<keyword evidence="2" id="KW-0732">Signal</keyword>
<reference evidence="3 4" key="1">
    <citation type="submission" date="2017-01" db="EMBL/GenBank/DDBJ databases">
        <authorList>
            <person name="Mah S.A."/>
            <person name="Swanson W.J."/>
            <person name="Moy G.W."/>
            <person name="Vacquier V.D."/>
        </authorList>
    </citation>
    <scope>NUCLEOTIDE SEQUENCE [LARGE SCALE GENOMIC DNA]</scope>
    <source>
        <strain evidence="3 4">DCY110</strain>
    </source>
</reference>
<accession>A0A1P8JX20</accession>
<feature type="region of interest" description="Disordered" evidence="1">
    <location>
        <begin position="150"/>
        <end position="186"/>
    </location>
</feature>
<proteinExistence type="predicted"/>
<feature type="signal peptide" evidence="2">
    <location>
        <begin position="1"/>
        <end position="21"/>
    </location>
</feature>
<dbReference type="EMBL" id="CP019236">
    <property type="protein sequence ID" value="APW38293.1"/>
    <property type="molecule type" value="Genomic_DNA"/>
</dbReference>
<protein>
    <recommendedName>
        <fullName evidence="5">DUF3304 domain-containing protein</fullName>
    </recommendedName>
</protein>
<dbReference type="PROSITE" id="PS51257">
    <property type="entry name" value="PROKAR_LIPOPROTEIN"/>
    <property type="match status" value="1"/>
</dbReference>
<evidence type="ECO:0000256" key="2">
    <source>
        <dbReference type="SAM" id="SignalP"/>
    </source>
</evidence>
<dbReference type="AlphaFoldDB" id="A0A1P8JX20"/>